<dbReference type="AlphaFoldDB" id="A0A0J9UUH3"/>
<feature type="compositionally biased region" description="Polar residues" evidence="1">
    <location>
        <begin position="270"/>
        <end position="289"/>
    </location>
</feature>
<evidence type="ECO:0000256" key="1">
    <source>
        <dbReference type="SAM" id="MobiDB-lite"/>
    </source>
</evidence>
<organism evidence="2 3">
    <name type="scientific">Plasmodium vivax India VII</name>
    <dbReference type="NCBI Taxonomy" id="1077284"/>
    <lineage>
        <taxon>Eukaryota</taxon>
        <taxon>Sar</taxon>
        <taxon>Alveolata</taxon>
        <taxon>Apicomplexa</taxon>
        <taxon>Aconoidasida</taxon>
        <taxon>Haemosporida</taxon>
        <taxon>Plasmodiidae</taxon>
        <taxon>Plasmodium</taxon>
        <taxon>Plasmodium (Plasmodium)</taxon>
    </lineage>
</organism>
<evidence type="ECO:0000313" key="2">
    <source>
        <dbReference type="EMBL" id="KMZ77098.1"/>
    </source>
</evidence>
<gene>
    <name evidence="2" type="ORF">PVIIG_06095</name>
</gene>
<evidence type="ECO:0000313" key="3">
    <source>
        <dbReference type="Proteomes" id="UP000053562"/>
    </source>
</evidence>
<proteinExistence type="predicted"/>
<dbReference type="EMBL" id="KQ234512">
    <property type="protein sequence ID" value="KMZ77098.1"/>
    <property type="molecule type" value="Genomic_DNA"/>
</dbReference>
<sequence>MNLIIQHNAIFLTKTKIRQCIYNYSFLNNVWNTYVEFDNTVKDDTNYNKYEGVCEPIVKNYGDEKAKHKDFCMKLVRNLGCYNSDPKYYNPKSDRCHILYNWIYNEKNNYKNSNEIITKCFNDYIRLMSLVPGKHKCSFDSYNAIYDEPVKMTILDIFNDNMHNIIPILMGEQEKDKFSAQNFVCECVKIYRYIYNSHCAIKHPREGKREKTCEMLRKLKFIYDTYLLSDERLKNKIPSLDADDNEYSNKCKSKAKGLESFTVSPGRVETFSQSREVSGRNTGSFTPSAQDPDENTGRSMSSTVSTAVGTMAGASSLLALLYKVTKHFILILEQKCITLFIIYLPIKF</sequence>
<dbReference type="Proteomes" id="UP000053562">
    <property type="component" value="Unassembled WGS sequence"/>
</dbReference>
<reference evidence="2 3" key="1">
    <citation type="submission" date="2011-08" db="EMBL/GenBank/DDBJ databases">
        <title>The Genome Sequence of Plasmodium vivax India VII.</title>
        <authorList>
            <consortium name="The Broad Institute Genome Sequencing Platform"/>
            <consortium name="The Broad Institute Genome Sequencing Center for Infectious Disease"/>
            <person name="Neafsey D."/>
            <person name="Carlton J."/>
            <person name="Barnwell J."/>
            <person name="Collins W."/>
            <person name="Escalante A."/>
            <person name="Mullikin J."/>
            <person name="Saul A."/>
            <person name="Guigo R."/>
            <person name="Camara F."/>
            <person name="Young S.K."/>
            <person name="Zeng Q."/>
            <person name="Gargeya S."/>
            <person name="Fitzgerald M."/>
            <person name="Haas B."/>
            <person name="Abouelleil A."/>
            <person name="Alvarado L."/>
            <person name="Arachchi H.M."/>
            <person name="Berlin A."/>
            <person name="Brown A."/>
            <person name="Chapman S.B."/>
            <person name="Chen Z."/>
            <person name="Dunbar C."/>
            <person name="Freedman E."/>
            <person name="Gearin G."/>
            <person name="Gellesch M."/>
            <person name="Goldberg J."/>
            <person name="Griggs A."/>
            <person name="Gujja S."/>
            <person name="Heiman D."/>
            <person name="Howarth C."/>
            <person name="Larson L."/>
            <person name="Lui A."/>
            <person name="MacDonald P.J.P."/>
            <person name="Montmayeur A."/>
            <person name="Murphy C."/>
            <person name="Neiman D."/>
            <person name="Pearson M."/>
            <person name="Priest M."/>
            <person name="Roberts A."/>
            <person name="Saif S."/>
            <person name="Shea T."/>
            <person name="Shenoy N."/>
            <person name="Sisk P."/>
            <person name="Stolte C."/>
            <person name="Sykes S."/>
            <person name="Wortman J."/>
            <person name="Nusbaum C."/>
            <person name="Birren B."/>
        </authorList>
    </citation>
    <scope>NUCLEOTIDE SEQUENCE [LARGE SCALE GENOMIC DNA]</scope>
    <source>
        <strain evidence="2 3">India VII</strain>
    </source>
</reference>
<name>A0A0J9UUH3_PLAVI</name>
<protein>
    <submittedName>
        <fullName evidence="2">Uncharacterized protein</fullName>
    </submittedName>
</protein>
<feature type="region of interest" description="Disordered" evidence="1">
    <location>
        <begin position="269"/>
        <end position="302"/>
    </location>
</feature>
<accession>A0A0J9UUH3</accession>